<dbReference type="Proteomes" id="UP000193498">
    <property type="component" value="Unassembled WGS sequence"/>
</dbReference>
<organism evidence="2 3">
    <name type="scientific">Basidiobolus meristosporus CBS 931.73</name>
    <dbReference type="NCBI Taxonomy" id="1314790"/>
    <lineage>
        <taxon>Eukaryota</taxon>
        <taxon>Fungi</taxon>
        <taxon>Fungi incertae sedis</taxon>
        <taxon>Zoopagomycota</taxon>
        <taxon>Entomophthoromycotina</taxon>
        <taxon>Basidiobolomycetes</taxon>
        <taxon>Basidiobolales</taxon>
        <taxon>Basidiobolaceae</taxon>
        <taxon>Basidiobolus</taxon>
    </lineage>
</organism>
<dbReference type="AlphaFoldDB" id="A0A1Y1YI65"/>
<keyword evidence="1" id="KW-1133">Transmembrane helix</keyword>
<proteinExistence type="predicted"/>
<dbReference type="EMBL" id="MCFE01000128">
    <property type="protein sequence ID" value="ORX97669.1"/>
    <property type="molecule type" value="Genomic_DNA"/>
</dbReference>
<feature type="transmembrane region" description="Helical" evidence="1">
    <location>
        <begin position="12"/>
        <end position="32"/>
    </location>
</feature>
<comment type="caution">
    <text evidence="2">The sequence shown here is derived from an EMBL/GenBank/DDBJ whole genome shotgun (WGS) entry which is preliminary data.</text>
</comment>
<feature type="transmembrane region" description="Helical" evidence="1">
    <location>
        <begin position="39"/>
        <end position="57"/>
    </location>
</feature>
<evidence type="ECO:0000256" key="1">
    <source>
        <dbReference type="SAM" id="Phobius"/>
    </source>
</evidence>
<dbReference type="InParanoid" id="A0A1Y1YI65"/>
<accession>A0A1Y1YI65</accession>
<protein>
    <submittedName>
        <fullName evidence="2">Uncharacterized protein</fullName>
    </submittedName>
</protein>
<reference evidence="2 3" key="1">
    <citation type="submission" date="2016-07" db="EMBL/GenBank/DDBJ databases">
        <title>Pervasive Adenine N6-methylation of Active Genes in Fungi.</title>
        <authorList>
            <consortium name="DOE Joint Genome Institute"/>
            <person name="Mondo S.J."/>
            <person name="Dannebaum R.O."/>
            <person name="Kuo R.C."/>
            <person name="Labutti K."/>
            <person name="Haridas S."/>
            <person name="Kuo A."/>
            <person name="Salamov A."/>
            <person name="Ahrendt S.R."/>
            <person name="Lipzen A."/>
            <person name="Sullivan W."/>
            <person name="Andreopoulos W.B."/>
            <person name="Clum A."/>
            <person name="Lindquist E."/>
            <person name="Daum C."/>
            <person name="Ramamoorthy G.K."/>
            <person name="Gryganskyi A."/>
            <person name="Culley D."/>
            <person name="Magnuson J.K."/>
            <person name="James T.Y."/>
            <person name="O'Malley M.A."/>
            <person name="Stajich J.E."/>
            <person name="Spatafora J.W."/>
            <person name="Visel A."/>
            <person name="Grigoriev I.V."/>
        </authorList>
    </citation>
    <scope>NUCLEOTIDE SEQUENCE [LARGE SCALE GENOMIC DNA]</scope>
    <source>
        <strain evidence="2 3">CBS 931.73</strain>
    </source>
</reference>
<name>A0A1Y1YI65_9FUNG</name>
<keyword evidence="1" id="KW-0472">Membrane</keyword>
<evidence type="ECO:0000313" key="3">
    <source>
        <dbReference type="Proteomes" id="UP000193498"/>
    </source>
</evidence>
<gene>
    <name evidence="2" type="ORF">K493DRAFT_349927</name>
</gene>
<keyword evidence="1" id="KW-0812">Transmembrane</keyword>
<keyword evidence="3" id="KW-1185">Reference proteome</keyword>
<sequence>MHISVGVDFSTGWWHIAITIYDIIDYAVTWICMGGDLRLALGILYIKFSGVVLDYRYAYNMKFYLLLATSLAATAFAQNFSSSLGDEHCKKCIEAMPCIDKVYSTGKAPDANEAISCQCNDQLFSVYESECLQCSLFKQSSQPLPSLNRLKDECAAAKKATSNAISSFDPTNVALAVIVGGLALVFGQSFVESCDAIYNFQAPTYKRAGYQTPKYSLM</sequence>
<evidence type="ECO:0000313" key="2">
    <source>
        <dbReference type="EMBL" id="ORX97669.1"/>
    </source>
</evidence>